<dbReference type="SUPFAM" id="SSF56925">
    <property type="entry name" value="OMPA-like"/>
    <property type="match status" value="1"/>
</dbReference>
<protein>
    <submittedName>
        <fullName evidence="3">PorT family protein</fullName>
    </submittedName>
</protein>
<sequence length="256" mass="27421">MNTKRLFGRLAAATLLFSAFSLSAEAQVQTHRVPAYSGRPQARPVYSTRSTSPALTPKIGIRAGVNVSDWSGDAVQSVMDVASFANGAVTKEMKPGFHVGMYATLPISAGFAIEPGISYSEKGAKLVGTVPFPALDFLNARVTATSRMAYIDVPVLAKAYLTPGFYIYAGPQASFLVSNKARVEAGALGFSAYKHDFDVKNQFRTVDFGVVGGLGYQFDSGFGLSAGYDYGLSSLDKNNRFDAQNRVIKASLNYSF</sequence>
<dbReference type="AlphaFoldDB" id="A0A939F019"/>
<dbReference type="InterPro" id="IPR025665">
    <property type="entry name" value="Beta-barrel_OMP_2"/>
</dbReference>
<name>A0A939F019_9BACT</name>
<keyword evidence="4" id="KW-1185">Reference proteome</keyword>
<accession>A0A939F019</accession>
<evidence type="ECO:0000256" key="1">
    <source>
        <dbReference type="SAM" id="SignalP"/>
    </source>
</evidence>
<dbReference type="RefSeq" id="WP_206985635.1">
    <property type="nucleotide sequence ID" value="NZ_JAFLQZ010000013.1"/>
</dbReference>
<keyword evidence="1" id="KW-0732">Signal</keyword>
<evidence type="ECO:0000313" key="3">
    <source>
        <dbReference type="EMBL" id="MBO0359675.1"/>
    </source>
</evidence>
<reference evidence="3" key="1">
    <citation type="submission" date="2021-03" db="EMBL/GenBank/DDBJ databases">
        <authorList>
            <person name="Kim M.K."/>
        </authorList>
    </citation>
    <scope>NUCLEOTIDE SEQUENCE</scope>
    <source>
        <strain evidence="3">BT186</strain>
    </source>
</reference>
<evidence type="ECO:0000259" key="2">
    <source>
        <dbReference type="Pfam" id="PF13568"/>
    </source>
</evidence>
<dbReference type="EMBL" id="JAFLQZ010000013">
    <property type="protein sequence ID" value="MBO0359675.1"/>
    <property type="molecule type" value="Genomic_DNA"/>
</dbReference>
<dbReference type="InterPro" id="IPR011250">
    <property type="entry name" value="OMP/PagP_B-barrel"/>
</dbReference>
<feature type="domain" description="Outer membrane protein beta-barrel" evidence="2">
    <location>
        <begin position="58"/>
        <end position="236"/>
    </location>
</feature>
<dbReference type="Proteomes" id="UP000664144">
    <property type="component" value="Unassembled WGS sequence"/>
</dbReference>
<dbReference type="Pfam" id="PF13568">
    <property type="entry name" value="OMP_b-brl_2"/>
    <property type="match status" value="1"/>
</dbReference>
<feature type="chain" id="PRO_5037841417" evidence="1">
    <location>
        <begin position="27"/>
        <end position="256"/>
    </location>
</feature>
<organism evidence="3 4">
    <name type="scientific">Hymenobacter telluris</name>
    <dbReference type="NCBI Taxonomy" id="2816474"/>
    <lineage>
        <taxon>Bacteria</taxon>
        <taxon>Pseudomonadati</taxon>
        <taxon>Bacteroidota</taxon>
        <taxon>Cytophagia</taxon>
        <taxon>Cytophagales</taxon>
        <taxon>Hymenobacteraceae</taxon>
        <taxon>Hymenobacter</taxon>
    </lineage>
</organism>
<gene>
    <name evidence="3" type="ORF">J0X19_17070</name>
</gene>
<proteinExistence type="predicted"/>
<comment type="caution">
    <text evidence="3">The sequence shown here is derived from an EMBL/GenBank/DDBJ whole genome shotgun (WGS) entry which is preliminary data.</text>
</comment>
<feature type="signal peptide" evidence="1">
    <location>
        <begin position="1"/>
        <end position="26"/>
    </location>
</feature>
<evidence type="ECO:0000313" key="4">
    <source>
        <dbReference type="Proteomes" id="UP000664144"/>
    </source>
</evidence>